<evidence type="ECO:0000313" key="2">
    <source>
        <dbReference type="Proteomes" id="UP000053831"/>
    </source>
</evidence>
<reference evidence="1 2" key="1">
    <citation type="submission" date="2015-07" db="EMBL/GenBank/DDBJ databases">
        <title>The genome of the fungus Escovopsis weberi, a specialized disease agent of ant agriculture.</title>
        <authorList>
            <person name="de Man T.J."/>
            <person name="Stajich J.E."/>
            <person name="Kubicek C.P."/>
            <person name="Chenthamara K."/>
            <person name="Atanasova L."/>
            <person name="Druzhinina I.S."/>
            <person name="Birnbaum S."/>
            <person name="Barribeau S.M."/>
            <person name="Teiling C."/>
            <person name="Suen G."/>
            <person name="Currie C."/>
            <person name="Gerardo N.M."/>
        </authorList>
    </citation>
    <scope>NUCLEOTIDE SEQUENCE [LARGE SCALE GENOMIC DNA]</scope>
</reference>
<keyword evidence="2" id="KW-1185">Reference proteome</keyword>
<dbReference type="EMBL" id="LGSR01000013">
    <property type="protein sequence ID" value="KOS20867.1"/>
    <property type="molecule type" value="Genomic_DNA"/>
</dbReference>
<comment type="caution">
    <text evidence="1">The sequence shown here is derived from an EMBL/GenBank/DDBJ whole genome shotgun (WGS) entry which is preliminary data.</text>
</comment>
<dbReference type="OrthoDB" id="3941926at2759"/>
<organism evidence="1 2">
    <name type="scientific">Escovopsis weberi</name>
    <dbReference type="NCBI Taxonomy" id="150374"/>
    <lineage>
        <taxon>Eukaryota</taxon>
        <taxon>Fungi</taxon>
        <taxon>Dikarya</taxon>
        <taxon>Ascomycota</taxon>
        <taxon>Pezizomycotina</taxon>
        <taxon>Sordariomycetes</taxon>
        <taxon>Hypocreomycetidae</taxon>
        <taxon>Hypocreales</taxon>
        <taxon>Hypocreaceae</taxon>
        <taxon>Escovopsis</taxon>
    </lineage>
</organism>
<dbReference type="Proteomes" id="UP000053831">
    <property type="component" value="Unassembled WGS sequence"/>
</dbReference>
<evidence type="ECO:0000313" key="1">
    <source>
        <dbReference type="EMBL" id="KOS20867.1"/>
    </source>
</evidence>
<sequence>MTNEPNDNGVVQDYIEDHLPVGFYTNAPSNAKAIFSTGRGERPFRAMEHILPLRKLHLWSKDEIQAVCNSLRKSFWEDMKRMQQPFCWDDLWHYFDAYDLYHYGSLNLWNVINTLFDENRIIAADYKKEMALHIGMWADEWLQKEVNRQKLLQWDAAQGTMILFILDEEDRLSLGPLEDDAIPLQMTKPFFTTAAFRRLLRPRLITNFWSR</sequence>
<accession>A0A0M8N0X1</accession>
<gene>
    <name evidence="1" type="ORF">ESCO_004184</name>
</gene>
<protein>
    <submittedName>
        <fullName evidence="1">Uncharacterized protein</fullName>
    </submittedName>
</protein>
<dbReference type="STRING" id="150374.A0A0M8N0X1"/>
<proteinExistence type="predicted"/>
<dbReference type="AlphaFoldDB" id="A0A0M8N0X1"/>
<name>A0A0M8N0X1_ESCWE</name>